<sequence>MSDKEKKLMTVKEVAEYLQLDEHTIYRMARKGEIPAYKVAGQWRFKRELIEEWLEKY</sequence>
<dbReference type="SUPFAM" id="SSF46955">
    <property type="entry name" value="Putative DNA-binding domain"/>
    <property type="match status" value="1"/>
</dbReference>
<dbReference type="InterPro" id="IPR010093">
    <property type="entry name" value="SinI_DNA-bd"/>
</dbReference>
<dbReference type="GO" id="GO:0003677">
    <property type="term" value="F:DNA binding"/>
    <property type="evidence" value="ECO:0007669"/>
    <property type="project" value="InterPro"/>
</dbReference>
<evidence type="ECO:0000313" key="2">
    <source>
        <dbReference type="EMBL" id="OAG26658.1"/>
    </source>
</evidence>
<proteinExistence type="predicted"/>
<evidence type="ECO:0000259" key="1">
    <source>
        <dbReference type="Pfam" id="PF12728"/>
    </source>
</evidence>
<keyword evidence="3" id="KW-1185">Reference proteome</keyword>
<dbReference type="Gene3D" id="1.10.1660.10">
    <property type="match status" value="1"/>
</dbReference>
<dbReference type="PANTHER" id="PTHR38431">
    <property type="entry name" value="BLL2305 PROTEIN"/>
    <property type="match status" value="1"/>
</dbReference>
<comment type="caution">
    <text evidence="2">The sequence shown here is derived from an EMBL/GenBank/DDBJ whole genome shotgun (WGS) entry which is preliminary data.</text>
</comment>
<evidence type="ECO:0000313" key="3">
    <source>
        <dbReference type="Proteomes" id="UP000076964"/>
    </source>
</evidence>
<protein>
    <submittedName>
        <fullName evidence="2">Excisionase</fullName>
    </submittedName>
</protein>
<dbReference type="InterPro" id="IPR041657">
    <property type="entry name" value="HTH_17"/>
</dbReference>
<dbReference type="EMBL" id="LSFI01000121">
    <property type="protein sequence ID" value="OAG26658.1"/>
    <property type="molecule type" value="Genomic_DNA"/>
</dbReference>
<dbReference type="Proteomes" id="UP000076964">
    <property type="component" value="Unassembled WGS sequence"/>
</dbReference>
<dbReference type="NCBIfam" id="TIGR01764">
    <property type="entry name" value="excise"/>
    <property type="match status" value="1"/>
</dbReference>
<dbReference type="PANTHER" id="PTHR38431:SF1">
    <property type="entry name" value="BLL2305 PROTEIN"/>
    <property type="match status" value="1"/>
</dbReference>
<dbReference type="OrthoDB" id="9805928at2"/>
<organism evidence="2 3">
    <name type="scientific">Thermodesulfatator autotrophicus</name>
    <dbReference type="NCBI Taxonomy" id="1795632"/>
    <lineage>
        <taxon>Bacteria</taxon>
        <taxon>Pseudomonadati</taxon>
        <taxon>Thermodesulfobacteriota</taxon>
        <taxon>Thermodesulfobacteria</taxon>
        <taxon>Thermodesulfobacteriales</taxon>
        <taxon>Thermodesulfatatoraceae</taxon>
        <taxon>Thermodesulfatator</taxon>
    </lineage>
</organism>
<gene>
    <name evidence="2" type="ORF">TH606_11240</name>
</gene>
<name>A0A177E4D5_9BACT</name>
<dbReference type="AlphaFoldDB" id="A0A177E4D5"/>
<accession>A0A177E4D5</accession>
<dbReference type="Pfam" id="PF12728">
    <property type="entry name" value="HTH_17"/>
    <property type="match status" value="1"/>
</dbReference>
<feature type="non-terminal residue" evidence="2">
    <location>
        <position position="57"/>
    </location>
</feature>
<reference evidence="2 3" key="1">
    <citation type="submission" date="2016-02" db="EMBL/GenBank/DDBJ databases">
        <title>Draft genome sequence of Thermodesulfatator sp. S606.</title>
        <authorList>
            <person name="Lai Q."/>
            <person name="Cao J."/>
            <person name="Dupont S."/>
            <person name="Shao Z."/>
            <person name="Jebbar M."/>
            <person name="Alain K."/>
        </authorList>
    </citation>
    <scope>NUCLEOTIDE SEQUENCE [LARGE SCALE GENOMIC DNA]</scope>
    <source>
        <strain evidence="2 3">S606</strain>
    </source>
</reference>
<feature type="domain" description="Helix-turn-helix" evidence="1">
    <location>
        <begin position="8"/>
        <end position="56"/>
    </location>
</feature>
<dbReference type="InterPro" id="IPR009061">
    <property type="entry name" value="DNA-bd_dom_put_sf"/>
</dbReference>